<evidence type="ECO:0008006" key="5">
    <source>
        <dbReference type="Google" id="ProtNLM"/>
    </source>
</evidence>
<feature type="transmembrane region" description="Helical" evidence="1">
    <location>
        <begin position="286"/>
        <end position="306"/>
    </location>
</feature>
<evidence type="ECO:0000256" key="1">
    <source>
        <dbReference type="SAM" id="Phobius"/>
    </source>
</evidence>
<dbReference type="EMBL" id="JARKIE010000073">
    <property type="protein sequence ID" value="KAJ7689310.1"/>
    <property type="molecule type" value="Genomic_DNA"/>
</dbReference>
<feature type="non-terminal residue" evidence="3">
    <location>
        <position position="1"/>
    </location>
</feature>
<feature type="signal peptide" evidence="2">
    <location>
        <begin position="1"/>
        <end position="22"/>
    </location>
</feature>
<comment type="caution">
    <text evidence="3">The sequence shown here is derived from an EMBL/GenBank/DDBJ whole genome shotgun (WGS) entry which is preliminary data.</text>
</comment>
<organism evidence="3 4">
    <name type="scientific">Mycena rosella</name>
    <name type="common">Pink bonnet</name>
    <name type="synonym">Agaricus rosellus</name>
    <dbReference type="NCBI Taxonomy" id="1033263"/>
    <lineage>
        <taxon>Eukaryota</taxon>
        <taxon>Fungi</taxon>
        <taxon>Dikarya</taxon>
        <taxon>Basidiomycota</taxon>
        <taxon>Agaricomycotina</taxon>
        <taxon>Agaricomycetes</taxon>
        <taxon>Agaricomycetidae</taxon>
        <taxon>Agaricales</taxon>
        <taxon>Marasmiineae</taxon>
        <taxon>Mycenaceae</taxon>
        <taxon>Mycena</taxon>
    </lineage>
</organism>
<proteinExistence type="predicted"/>
<gene>
    <name evidence="3" type="ORF">B0H17DRAFT_1331835</name>
</gene>
<keyword evidence="2" id="KW-0732">Signal</keyword>
<feature type="transmembrane region" description="Helical" evidence="1">
    <location>
        <begin position="69"/>
        <end position="89"/>
    </location>
</feature>
<feature type="transmembrane region" description="Helical" evidence="1">
    <location>
        <begin position="253"/>
        <end position="274"/>
    </location>
</feature>
<accession>A0AAD7GDI1</accession>
<sequence>MKRPYTPHPGVVLLALIQTALATLCVLRAVLRDVWIFPFRVRLFPPPFPLSASDALMPRRRPALTPTPGALLAPLVLPFTLVFIIPPLARRVPILSLFRPGHADAGFTHLLFKGTSCGGRRRACGGGPLLRCVFVFLWHFLLRFASSYSPHFCTLRPPFPGLLSSCPPSLHPLLFSLFLILPPSYAPYPPLVRLSCFPLYSSLSSISPRRLCTTPRPASFNALLRTCPLQLLTFRPSAFLLRRISRRLCARRVALVLCIPRLSFHFLGACPSFRSCLDFPLSPPVFATSSVPYFVSSLIIILFFFIQSYSVSSCSP</sequence>
<feature type="chain" id="PRO_5041957460" description="Transmembrane protein" evidence="2">
    <location>
        <begin position="23"/>
        <end position="316"/>
    </location>
</feature>
<protein>
    <recommendedName>
        <fullName evidence="5">Transmembrane protein</fullName>
    </recommendedName>
</protein>
<keyword evidence="1" id="KW-0472">Membrane</keyword>
<reference evidence="3" key="1">
    <citation type="submission" date="2023-03" db="EMBL/GenBank/DDBJ databases">
        <title>Massive genome expansion in bonnet fungi (Mycena s.s.) driven by repeated elements and novel gene families across ecological guilds.</title>
        <authorList>
            <consortium name="Lawrence Berkeley National Laboratory"/>
            <person name="Harder C.B."/>
            <person name="Miyauchi S."/>
            <person name="Viragh M."/>
            <person name="Kuo A."/>
            <person name="Thoen E."/>
            <person name="Andreopoulos B."/>
            <person name="Lu D."/>
            <person name="Skrede I."/>
            <person name="Drula E."/>
            <person name="Henrissat B."/>
            <person name="Morin E."/>
            <person name="Kohler A."/>
            <person name="Barry K."/>
            <person name="LaButti K."/>
            <person name="Morin E."/>
            <person name="Salamov A."/>
            <person name="Lipzen A."/>
            <person name="Mereny Z."/>
            <person name="Hegedus B."/>
            <person name="Baldrian P."/>
            <person name="Stursova M."/>
            <person name="Weitz H."/>
            <person name="Taylor A."/>
            <person name="Grigoriev I.V."/>
            <person name="Nagy L.G."/>
            <person name="Martin F."/>
            <person name="Kauserud H."/>
        </authorList>
    </citation>
    <scope>NUCLEOTIDE SEQUENCE</scope>
    <source>
        <strain evidence="3">CBHHK067</strain>
    </source>
</reference>
<evidence type="ECO:0000313" key="4">
    <source>
        <dbReference type="Proteomes" id="UP001221757"/>
    </source>
</evidence>
<name>A0AAD7GDI1_MYCRO</name>
<keyword evidence="1" id="KW-0812">Transmembrane</keyword>
<keyword evidence="1" id="KW-1133">Transmembrane helix</keyword>
<keyword evidence="4" id="KW-1185">Reference proteome</keyword>
<dbReference type="AlphaFoldDB" id="A0AAD7GDI1"/>
<evidence type="ECO:0000256" key="2">
    <source>
        <dbReference type="SAM" id="SignalP"/>
    </source>
</evidence>
<dbReference type="Proteomes" id="UP001221757">
    <property type="component" value="Unassembled WGS sequence"/>
</dbReference>
<evidence type="ECO:0000313" key="3">
    <source>
        <dbReference type="EMBL" id="KAJ7689310.1"/>
    </source>
</evidence>